<proteinExistence type="predicted"/>
<name>A0A4Y2DJ70_ARAVE</name>
<protein>
    <submittedName>
        <fullName evidence="1">Uncharacterized protein</fullName>
    </submittedName>
</protein>
<comment type="caution">
    <text evidence="1">The sequence shown here is derived from an EMBL/GenBank/DDBJ whole genome shotgun (WGS) entry which is preliminary data.</text>
</comment>
<sequence>MTYSYNSPRDCISPQILAECRYGALHESFVIGKNRPIIPLMEMAAQAIAFANGTDVAIAAWGFPILQMLQLCLFLKSPTQKPASSVHQMFLTSISLTKLLQHVVPERLSSINGAILKR</sequence>
<dbReference type="AlphaFoldDB" id="A0A4Y2DJ70"/>
<reference evidence="1 2" key="1">
    <citation type="journal article" date="2019" name="Sci. Rep.">
        <title>Orb-weaving spider Araneus ventricosus genome elucidates the spidroin gene catalogue.</title>
        <authorList>
            <person name="Kono N."/>
            <person name="Nakamura H."/>
            <person name="Ohtoshi R."/>
            <person name="Moran D.A.P."/>
            <person name="Shinohara A."/>
            <person name="Yoshida Y."/>
            <person name="Fujiwara M."/>
            <person name="Mori M."/>
            <person name="Tomita M."/>
            <person name="Arakawa K."/>
        </authorList>
    </citation>
    <scope>NUCLEOTIDE SEQUENCE [LARGE SCALE GENOMIC DNA]</scope>
</reference>
<organism evidence="1 2">
    <name type="scientific">Araneus ventricosus</name>
    <name type="common">Orbweaver spider</name>
    <name type="synonym">Epeira ventricosa</name>
    <dbReference type="NCBI Taxonomy" id="182803"/>
    <lineage>
        <taxon>Eukaryota</taxon>
        <taxon>Metazoa</taxon>
        <taxon>Ecdysozoa</taxon>
        <taxon>Arthropoda</taxon>
        <taxon>Chelicerata</taxon>
        <taxon>Arachnida</taxon>
        <taxon>Araneae</taxon>
        <taxon>Araneomorphae</taxon>
        <taxon>Entelegynae</taxon>
        <taxon>Araneoidea</taxon>
        <taxon>Araneidae</taxon>
        <taxon>Araneus</taxon>
    </lineage>
</organism>
<keyword evidence="2" id="KW-1185">Reference proteome</keyword>
<evidence type="ECO:0000313" key="2">
    <source>
        <dbReference type="Proteomes" id="UP000499080"/>
    </source>
</evidence>
<gene>
    <name evidence="1" type="ORF">AVEN_126470_1</name>
</gene>
<dbReference type="Proteomes" id="UP000499080">
    <property type="component" value="Unassembled WGS sequence"/>
</dbReference>
<dbReference type="EMBL" id="BGPR01000369">
    <property type="protein sequence ID" value="GBM16217.1"/>
    <property type="molecule type" value="Genomic_DNA"/>
</dbReference>
<evidence type="ECO:0000313" key="1">
    <source>
        <dbReference type="EMBL" id="GBM16217.1"/>
    </source>
</evidence>
<accession>A0A4Y2DJ70</accession>